<feature type="binding site" evidence="1">
    <location>
        <position position="8"/>
    </location>
    <ligand>
        <name>substrate</name>
    </ligand>
</feature>
<dbReference type="Pfam" id="PF02142">
    <property type="entry name" value="MGS"/>
    <property type="match status" value="1"/>
</dbReference>
<dbReference type="PANTHER" id="PTHR30492:SF0">
    <property type="entry name" value="METHYLGLYOXAL SYNTHASE"/>
    <property type="match status" value="1"/>
</dbReference>
<dbReference type="InterPro" id="IPR018148">
    <property type="entry name" value="Methylglyoxal_synth_AS"/>
</dbReference>
<reference evidence="3 4" key="1">
    <citation type="submission" date="2021-02" db="EMBL/GenBank/DDBJ databases">
        <title>Characterization of Marinitoga sp. nov. str. BP5-C20A.</title>
        <authorList>
            <person name="Erauso G."/>
            <person name="Postec A."/>
        </authorList>
    </citation>
    <scope>NUCLEOTIDE SEQUENCE [LARGE SCALE GENOMIC DNA]</scope>
    <source>
        <strain evidence="3 4">BP5-C20A</strain>
    </source>
</reference>
<dbReference type="GO" id="GO:0008929">
    <property type="term" value="F:methylglyoxal synthase activity"/>
    <property type="evidence" value="ECO:0007669"/>
    <property type="project" value="UniProtKB-EC"/>
</dbReference>
<dbReference type="EMBL" id="CP069362">
    <property type="protein sequence ID" value="WGS66098.1"/>
    <property type="molecule type" value="Genomic_DNA"/>
</dbReference>
<evidence type="ECO:0000313" key="4">
    <source>
        <dbReference type="Proteomes" id="UP001232493"/>
    </source>
</evidence>
<evidence type="ECO:0000259" key="2">
    <source>
        <dbReference type="PROSITE" id="PS51855"/>
    </source>
</evidence>
<dbReference type="EC" id="4.2.3.3" evidence="1"/>
<dbReference type="HAMAP" id="MF_00549">
    <property type="entry name" value="Methylglyoxal_synth"/>
    <property type="match status" value="1"/>
</dbReference>
<accession>A0ABY8PU75</accession>
<feature type="binding site" evidence="1">
    <location>
        <position position="12"/>
    </location>
    <ligand>
        <name>substrate</name>
    </ligand>
</feature>
<dbReference type="InterPro" id="IPR004363">
    <property type="entry name" value="Methylgl_synth"/>
</dbReference>
<keyword evidence="1 3" id="KW-0456">Lyase</keyword>
<comment type="similarity">
    <text evidence="1">Belongs to the methylglyoxal synthase family.</text>
</comment>
<feature type="binding site" evidence="1">
    <location>
        <begin position="54"/>
        <end position="55"/>
    </location>
    <ligand>
        <name>substrate</name>
    </ligand>
</feature>
<comment type="catalytic activity">
    <reaction evidence="1">
        <text>dihydroxyacetone phosphate = methylglyoxal + phosphate</text>
        <dbReference type="Rhea" id="RHEA:17937"/>
        <dbReference type="ChEBI" id="CHEBI:17158"/>
        <dbReference type="ChEBI" id="CHEBI:43474"/>
        <dbReference type="ChEBI" id="CHEBI:57642"/>
        <dbReference type="EC" id="4.2.3.3"/>
    </reaction>
</comment>
<sequence>MNVALIAHDKKKLDLVMFVKEWKHVFEKCNLYATSSTGTLIEEKVGLKITKFASGPYGGDLQIGALIASGNMDFVIFLRDPLTAQPHEPDVSALMRVCDVHNIPLATNLATAEGLVLEIEKKL</sequence>
<feature type="binding site" evidence="1">
    <location>
        <position position="87"/>
    </location>
    <ligand>
        <name>substrate</name>
    </ligand>
</feature>
<dbReference type="PROSITE" id="PS51855">
    <property type="entry name" value="MGS"/>
    <property type="match status" value="1"/>
</dbReference>
<dbReference type="SUPFAM" id="SSF52335">
    <property type="entry name" value="Methylglyoxal synthase-like"/>
    <property type="match status" value="1"/>
</dbReference>
<dbReference type="InterPro" id="IPR011607">
    <property type="entry name" value="MGS-like_dom"/>
</dbReference>
<dbReference type="PANTHER" id="PTHR30492">
    <property type="entry name" value="METHYLGLYOXAL SYNTHASE"/>
    <property type="match status" value="1"/>
</dbReference>
<comment type="caution">
    <text evidence="1">Lacks conserved residue(s) required for the propagation of feature annotation.</text>
</comment>
<dbReference type="PIRSF" id="PIRSF006614">
    <property type="entry name" value="Methylglyox_syn"/>
    <property type="match status" value="1"/>
</dbReference>
<proteinExistence type="inferred from homology"/>
<dbReference type="SMART" id="SM00851">
    <property type="entry name" value="MGS"/>
    <property type="match status" value="1"/>
</dbReference>
<keyword evidence="4" id="KW-1185">Reference proteome</keyword>
<dbReference type="PROSITE" id="PS01335">
    <property type="entry name" value="METHYLGLYOXAL_SYNTH"/>
    <property type="match status" value="1"/>
</dbReference>
<dbReference type="Proteomes" id="UP001232493">
    <property type="component" value="Chromosome"/>
</dbReference>
<dbReference type="CDD" id="cd01422">
    <property type="entry name" value="MGS"/>
    <property type="match status" value="1"/>
</dbReference>
<name>A0ABY8PU75_9BACT</name>
<organism evidence="3 4">
    <name type="scientific">Marinitoga aeolica</name>
    <dbReference type="NCBI Taxonomy" id="2809031"/>
    <lineage>
        <taxon>Bacteria</taxon>
        <taxon>Thermotogati</taxon>
        <taxon>Thermotogota</taxon>
        <taxon>Thermotogae</taxon>
        <taxon>Petrotogales</taxon>
        <taxon>Petrotogaceae</taxon>
        <taxon>Marinitoga</taxon>
    </lineage>
</organism>
<comment type="function">
    <text evidence="1">Catalyzes the formation of methylglyoxal from dihydroxyacetone phosphate.</text>
</comment>
<protein>
    <recommendedName>
        <fullName evidence="1">Methylglyoxal synthase</fullName>
        <shortName evidence="1">MGS</shortName>
        <ecNumber evidence="1">4.2.3.3</ecNumber>
    </recommendedName>
</protein>
<dbReference type="NCBIfam" id="TIGR00160">
    <property type="entry name" value="MGSA"/>
    <property type="match status" value="1"/>
</dbReference>
<evidence type="ECO:0000256" key="1">
    <source>
        <dbReference type="HAMAP-Rule" id="MF_00549"/>
    </source>
</evidence>
<evidence type="ECO:0000313" key="3">
    <source>
        <dbReference type="EMBL" id="WGS66098.1"/>
    </source>
</evidence>
<dbReference type="Gene3D" id="3.40.50.1380">
    <property type="entry name" value="Methylglyoxal synthase-like domain"/>
    <property type="match status" value="1"/>
</dbReference>
<feature type="active site" description="Proton donor/acceptor" evidence="1">
    <location>
        <position position="60"/>
    </location>
</feature>
<gene>
    <name evidence="1" type="primary">mgsA</name>
    <name evidence="3" type="ORF">JRV97_07980</name>
</gene>
<dbReference type="InterPro" id="IPR036914">
    <property type="entry name" value="MGS-like_dom_sf"/>
</dbReference>
<feature type="domain" description="MGS-like" evidence="2">
    <location>
        <begin position="1"/>
        <end position="123"/>
    </location>
</feature>
<dbReference type="NCBIfam" id="NF003559">
    <property type="entry name" value="PRK05234.1"/>
    <property type="match status" value="1"/>
</dbReference>